<accession>A0AAV4RMB5</accession>
<dbReference type="Proteomes" id="UP001054945">
    <property type="component" value="Unassembled WGS sequence"/>
</dbReference>
<organism evidence="1 2">
    <name type="scientific">Caerostris extrusa</name>
    <name type="common">Bark spider</name>
    <name type="synonym">Caerostris bankana</name>
    <dbReference type="NCBI Taxonomy" id="172846"/>
    <lineage>
        <taxon>Eukaryota</taxon>
        <taxon>Metazoa</taxon>
        <taxon>Ecdysozoa</taxon>
        <taxon>Arthropoda</taxon>
        <taxon>Chelicerata</taxon>
        <taxon>Arachnida</taxon>
        <taxon>Araneae</taxon>
        <taxon>Araneomorphae</taxon>
        <taxon>Entelegynae</taxon>
        <taxon>Araneoidea</taxon>
        <taxon>Araneidae</taxon>
        <taxon>Caerostris</taxon>
    </lineage>
</organism>
<name>A0AAV4RMB5_CAEEX</name>
<evidence type="ECO:0000313" key="2">
    <source>
        <dbReference type="Proteomes" id="UP001054945"/>
    </source>
</evidence>
<protein>
    <submittedName>
        <fullName evidence="1">Uncharacterized protein</fullName>
    </submittedName>
</protein>
<keyword evidence="2" id="KW-1185">Reference proteome</keyword>
<comment type="caution">
    <text evidence="1">The sequence shown here is derived from an EMBL/GenBank/DDBJ whole genome shotgun (WGS) entry which is preliminary data.</text>
</comment>
<reference evidence="1 2" key="1">
    <citation type="submission" date="2021-06" db="EMBL/GenBank/DDBJ databases">
        <title>Caerostris extrusa draft genome.</title>
        <authorList>
            <person name="Kono N."/>
            <person name="Arakawa K."/>
        </authorList>
    </citation>
    <scope>NUCLEOTIDE SEQUENCE [LARGE SCALE GENOMIC DNA]</scope>
</reference>
<evidence type="ECO:0000313" key="1">
    <source>
        <dbReference type="EMBL" id="GIY21446.1"/>
    </source>
</evidence>
<dbReference type="AlphaFoldDB" id="A0AAV4RMB5"/>
<proteinExistence type="predicted"/>
<dbReference type="EMBL" id="BPLR01008021">
    <property type="protein sequence ID" value="GIY21446.1"/>
    <property type="molecule type" value="Genomic_DNA"/>
</dbReference>
<sequence length="129" mass="14995">MLNFCKFFAYSVKQEKKSNKEKSDKFLSEGINQVFMNLWLSADRQSGLFSFSWMVARQCKITASPVGGAYSNENSWHSSGEIRGKEPVAMNQRGSQWPVYARRPEILRSDIDLFSWPSCFNFHRRKVKV</sequence>
<gene>
    <name evidence="1" type="ORF">CEXT_3851</name>
</gene>